<dbReference type="EMBL" id="JBHTGP010000006">
    <property type="protein sequence ID" value="MFD0685641.1"/>
    <property type="molecule type" value="Genomic_DNA"/>
</dbReference>
<evidence type="ECO:0000256" key="9">
    <source>
        <dbReference type="ARBA" id="ARBA00030757"/>
    </source>
</evidence>
<evidence type="ECO:0000256" key="7">
    <source>
        <dbReference type="ARBA" id="ARBA00022679"/>
    </source>
</evidence>
<evidence type="ECO:0000256" key="2">
    <source>
        <dbReference type="ARBA" id="ARBA00005369"/>
    </source>
</evidence>
<evidence type="ECO:0000256" key="11">
    <source>
        <dbReference type="ARBA" id="ARBA00031350"/>
    </source>
</evidence>
<sequence>MTEWREVFRRVPRRLFAPSVVWADLGPGPWACVDREADPGRWEEVVELDQPVVIQFEDGEAEGEGLPTSSLSMPTMVAEFLDRLDPLPHDRVLEIGTGSGWTAAVLSSLPGVEVTSIEVDPGIAAEAARRLEAAGFRPRLVVGDGEGGWPQGAPYDRVHVMCAAPYVPYPWIEQTRPGGVIVLPYSPGFGCGTILRLEVLPDGTALGAFSGAADYMMLRAHRPARSRPSAWAAAGAPTRASETGFDPRVIRYAPISSDLVIAALVPGVVSAFFDDTEPTGEVTLWVLASEGPGGPWASVDYAPGRQAYDVEQGGDRSLWDEVQAAYFRWVGLGRPDISRFGLTVTPQRQKVWLDDPGNEL</sequence>
<dbReference type="EC" id="2.1.1.77" evidence="3"/>
<evidence type="ECO:0000256" key="6">
    <source>
        <dbReference type="ARBA" id="ARBA00022603"/>
    </source>
</evidence>
<dbReference type="InterPro" id="IPR029063">
    <property type="entry name" value="SAM-dependent_MTases_sf"/>
</dbReference>
<evidence type="ECO:0000313" key="13">
    <source>
        <dbReference type="Proteomes" id="UP001597063"/>
    </source>
</evidence>
<keyword evidence="13" id="KW-1185">Reference proteome</keyword>
<dbReference type="GO" id="GO:0008168">
    <property type="term" value="F:methyltransferase activity"/>
    <property type="evidence" value="ECO:0007669"/>
    <property type="project" value="UniProtKB-KW"/>
</dbReference>
<dbReference type="PANTHER" id="PTHR11579">
    <property type="entry name" value="PROTEIN-L-ISOASPARTATE O-METHYLTRANSFERASE"/>
    <property type="match status" value="1"/>
</dbReference>
<evidence type="ECO:0000256" key="3">
    <source>
        <dbReference type="ARBA" id="ARBA00011890"/>
    </source>
</evidence>
<dbReference type="PANTHER" id="PTHR11579:SF0">
    <property type="entry name" value="PROTEIN-L-ISOASPARTATE(D-ASPARTATE) O-METHYLTRANSFERASE"/>
    <property type="match status" value="1"/>
</dbReference>
<dbReference type="CDD" id="cd02440">
    <property type="entry name" value="AdoMet_MTases"/>
    <property type="match status" value="1"/>
</dbReference>
<dbReference type="SUPFAM" id="SSF53335">
    <property type="entry name" value="S-adenosyl-L-methionine-dependent methyltransferases"/>
    <property type="match status" value="1"/>
</dbReference>
<name>A0ABW2XGM9_9ACTN</name>
<gene>
    <name evidence="12" type="ORF">ACFQZM_14110</name>
</gene>
<proteinExistence type="inferred from homology"/>
<accession>A0ABW2XGM9</accession>
<comment type="caution">
    <text evidence="12">The sequence shown here is derived from an EMBL/GenBank/DDBJ whole genome shotgun (WGS) entry which is preliminary data.</text>
</comment>
<dbReference type="Proteomes" id="UP001597063">
    <property type="component" value="Unassembled WGS sequence"/>
</dbReference>
<evidence type="ECO:0000256" key="1">
    <source>
        <dbReference type="ARBA" id="ARBA00004496"/>
    </source>
</evidence>
<organism evidence="12 13">
    <name type="scientific">Actinomadura fibrosa</name>
    <dbReference type="NCBI Taxonomy" id="111802"/>
    <lineage>
        <taxon>Bacteria</taxon>
        <taxon>Bacillati</taxon>
        <taxon>Actinomycetota</taxon>
        <taxon>Actinomycetes</taxon>
        <taxon>Streptosporangiales</taxon>
        <taxon>Thermomonosporaceae</taxon>
        <taxon>Actinomadura</taxon>
    </lineage>
</organism>
<keyword evidence="5" id="KW-0963">Cytoplasm</keyword>
<comment type="subcellular location">
    <subcellularLocation>
        <location evidence="1">Cytoplasm</location>
    </subcellularLocation>
</comment>
<evidence type="ECO:0000256" key="5">
    <source>
        <dbReference type="ARBA" id="ARBA00022490"/>
    </source>
</evidence>
<evidence type="ECO:0000256" key="10">
    <source>
        <dbReference type="ARBA" id="ARBA00031323"/>
    </source>
</evidence>
<keyword evidence="7" id="KW-0808">Transferase</keyword>
<dbReference type="InterPro" id="IPR000682">
    <property type="entry name" value="PCMT"/>
</dbReference>
<comment type="similarity">
    <text evidence="2">Belongs to the methyltransferase superfamily. L-isoaspartyl/D-aspartyl protein methyltransferase family.</text>
</comment>
<keyword evidence="8" id="KW-0949">S-adenosyl-L-methionine</keyword>
<dbReference type="Pfam" id="PF01135">
    <property type="entry name" value="PCMT"/>
    <property type="match status" value="1"/>
</dbReference>
<protein>
    <recommendedName>
        <fullName evidence="4">Protein-L-isoaspartate O-methyltransferase</fullName>
        <ecNumber evidence="3">2.1.1.77</ecNumber>
    </recommendedName>
    <alternativeName>
        <fullName evidence="11">L-isoaspartyl protein carboxyl methyltransferase</fullName>
    </alternativeName>
    <alternativeName>
        <fullName evidence="9">Protein L-isoaspartyl methyltransferase</fullName>
    </alternativeName>
    <alternativeName>
        <fullName evidence="10">Protein-beta-aspartate methyltransferase</fullName>
    </alternativeName>
</protein>
<evidence type="ECO:0000256" key="4">
    <source>
        <dbReference type="ARBA" id="ARBA00013346"/>
    </source>
</evidence>
<evidence type="ECO:0000313" key="12">
    <source>
        <dbReference type="EMBL" id="MFD0685641.1"/>
    </source>
</evidence>
<keyword evidence="6 12" id="KW-0489">Methyltransferase</keyword>
<reference evidence="13" key="1">
    <citation type="journal article" date="2019" name="Int. J. Syst. Evol. Microbiol.">
        <title>The Global Catalogue of Microorganisms (GCM) 10K type strain sequencing project: providing services to taxonomists for standard genome sequencing and annotation.</title>
        <authorList>
            <consortium name="The Broad Institute Genomics Platform"/>
            <consortium name="The Broad Institute Genome Sequencing Center for Infectious Disease"/>
            <person name="Wu L."/>
            <person name="Ma J."/>
        </authorList>
    </citation>
    <scope>NUCLEOTIDE SEQUENCE [LARGE SCALE GENOMIC DNA]</scope>
    <source>
        <strain evidence="13">JCM 9371</strain>
    </source>
</reference>
<dbReference type="RefSeq" id="WP_131756088.1">
    <property type="nucleotide sequence ID" value="NZ_CAACUY010000012.1"/>
</dbReference>
<dbReference type="GO" id="GO:0032259">
    <property type="term" value="P:methylation"/>
    <property type="evidence" value="ECO:0007669"/>
    <property type="project" value="UniProtKB-KW"/>
</dbReference>
<evidence type="ECO:0000256" key="8">
    <source>
        <dbReference type="ARBA" id="ARBA00022691"/>
    </source>
</evidence>
<dbReference type="Gene3D" id="3.40.50.150">
    <property type="entry name" value="Vaccinia Virus protein VP39"/>
    <property type="match status" value="1"/>
</dbReference>